<protein>
    <submittedName>
        <fullName evidence="2">DNA-binding protein</fullName>
    </submittedName>
</protein>
<accession>A0A7X2J0C8</accession>
<keyword evidence="1" id="KW-0812">Transmembrane</keyword>
<reference evidence="2 3" key="1">
    <citation type="submission" date="2019-11" db="EMBL/GenBank/DDBJ databases">
        <title>Bacillus lacus genome.</title>
        <authorList>
            <person name="Allen C.J."/>
            <person name="Newman J.D."/>
        </authorList>
    </citation>
    <scope>NUCLEOTIDE SEQUENCE [LARGE SCALE GENOMIC DNA]</scope>
    <source>
        <strain evidence="2 3">KCTC 33946</strain>
    </source>
</reference>
<dbReference type="EMBL" id="WKKI01000027">
    <property type="protein sequence ID" value="MRX73110.1"/>
    <property type="molecule type" value="Genomic_DNA"/>
</dbReference>
<dbReference type="GO" id="GO:0003677">
    <property type="term" value="F:DNA binding"/>
    <property type="evidence" value="ECO:0007669"/>
    <property type="project" value="UniProtKB-KW"/>
</dbReference>
<gene>
    <name evidence="2" type="ORF">GJU40_13255</name>
</gene>
<feature type="transmembrane region" description="Helical" evidence="1">
    <location>
        <begin position="7"/>
        <end position="30"/>
    </location>
</feature>
<evidence type="ECO:0000256" key="1">
    <source>
        <dbReference type="SAM" id="Phobius"/>
    </source>
</evidence>
<dbReference type="RefSeq" id="WP_154308449.1">
    <property type="nucleotide sequence ID" value="NZ_WKKI01000027.1"/>
</dbReference>
<feature type="transmembrane region" description="Helical" evidence="1">
    <location>
        <begin position="104"/>
        <end position="125"/>
    </location>
</feature>
<dbReference type="Proteomes" id="UP000448867">
    <property type="component" value="Unassembled WGS sequence"/>
</dbReference>
<feature type="transmembrane region" description="Helical" evidence="1">
    <location>
        <begin position="36"/>
        <end position="57"/>
    </location>
</feature>
<keyword evidence="1" id="KW-1133">Transmembrane helix</keyword>
<dbReference type="AlphaFoldDB" id="A0A7X2J0C8"/>
<keyword evidence="2" id="KW-0238">DNA-binding</keyword>
<keyword evidence="3" id="KW-1185">Reference proteome</keyword>
<sequence>MEIVWPYIVVFILAAIPLFEVVGIVPVGILAGLAPVPVAIAGFIGNFLTVLLLIILIDKVKIWMAARKQRKAGNMAEAAAAAEDGEIQTESKRSKRAKNLWDKYGLPGLAFIGPLFVGSHVSAFMGMGFGSKRRAVTVWMTLSLVFWTAAAAALTHYGIGFVSGEQEYEGFLINLLR</sequence>
<comment type="caution">
    <text evidence="2">The sequence shown here is derived from an EMBL/GenBank/DDBJ whole genome shotgun (WGS) entry which is preliminary data.</text>
</comment>
<evidence type="ECO:0000313" key="2">
    <source>
        <dbReference type="EMBL" id="MRX73110.1"/>
    </source>
</evidence>
<evidence type="ECO:0000313" key="3">
    <source>
        <dbReference type="Proteomes" id="UP000448867"/>
    </source>
</evidence>
<proteinExistence type="predicted"/>
<dbReference type="OrthoDB" id="6400183at2"/>
<name>A0A7X2J0C8_9BACI</name>
<dbReference type="Pfam" id="PF06695">
    <property type="entry name" value="Sm_multidrug_ex"/>
    <property type="match status" value="1"/>
</dbReference>
<dbReference type="InterPro" id="IPR009577">
    <property type="entry name" value="Sm_multidrug_ex"/>
</dbReference>
<organism evidence="2 3">
    <name type="scientific">Metabacillus lacus</name>
    <dbReference type="NCBI Taxonomy" id="1983721"/>
    <lineage>
        <taxon>Bacteria</taxon>
        <taxon>Bacillati</taxon>
        <taxon>Bacillota</taxon>
        <taxon>Bacilli</taxon>
        <taxon>Bacillales</taxon>
        <taxon>Bacillaceae</taxon>
        <taxon>Metabacillus</taxon>
    </lineage>
</organism>
<feature type="transmembrane region" description="Helical" evidence="1">
    <location>
        <begin position="137"/>
        <end position="159"/>
    </location>
</feature>
<keyword evidence="1" id="KW-0472">Membrane</keyword>